<proteinExistence type="predicted"/>
<sequence length="324" mass="35405">MPAGFTSSILACVAFLLLNHHAARAVPTTTLGPPTDGDVHPHHDSIGSSNAECVRSQAHEQNPHHGWHIASSRAHSRVIVATDGATTLLVIPSHKAAVLEPEGEQQQKHNSLTSTEAPPVAESPGSFVCGAPCNESFPVPVCGSNGRVYNSECSMMNANCRKQRRKRGSTEPVQVVEWERCRGRHPLCPDKCLDIYDPVCGKDGRFYPNLCIMQRRNCGKVIGTQTLAVCIASARESRKLNSCPQDCSELYEPVCGSNGEVYLNECFFKKETCGSKEPVQMAPLSRCLEPPKCPKRCLPILDPVCGSDGQRYLNHCRMQQRNCG</sequence>
<dbReference type="InterPro" id="IPR050653">
    <property type="entry name" value="Prot_Inhib_GrowthFact_Antg"/>
</dbReference>
<accession>A0A9J6EXQ9</accession>
<dbReference type="VEuPathDB" id="VectorBase:LOC119159744"/>
<evidence type="ECO:0000256" key="2">
    <source>
        <dbReference type="ARBA" id="ARBA00022900"/>
    </source>
</evidence>
<reference evidence="7" key="1">
    <citation type="journal article" date="2020" name="Cell">
        <title>Large-Scale Comparative Analyses of Tick Genomes Elucidate Their Genetic Diversity and Vector Capacities.</title>
        <authorList>
            <consortium name="Tick Genome and Microbiome Consortium (TIGMIC)"/>
            <person name="Jia N."/>
            <person name="Wang J."/>
            <person name="Shi W."/>
            <person name="Du L."/>
            <person name="Sun Y."/>
            <person name="Zhan W."/>
            <person name="Jiang J.F."/>
            <person name="Wang Q."/>
            <person name="Zhang B."/>
            <person name="Ji P."/>
            <person name="Bell-Sakyi L."/>
            <person name="Cui X.M."/>
            <person name="Yuan T.T."/>
            <person name="Jiang B.G."/>
            <person name="Yang W.F."/>
            <person name="Lam T.T."/>
            <person name="Chang Q.C."/>
            <person name="Ding S.J."/>
            <person name="Wang X.J."/>
            <person name="Zhu J.G."/>
            <person name="Ruan X.D."/>
            <person name="Zhao L."/>
            <person name="Wei J.T."/>
            <person name="Ye R.Z."/>
            <person name="Que T.C."/>
            <person name="Du C.H."/>
            <person name="Zhou Y.H."/>
            <person name="Cheng J.X."/>
            <person name="Dai P.F."/>
            <person name="Guo W.B."/>
            <person name="Han X.H."/>
            <person name="Huang E.J."/>
            <person name="Li L.F."/>
            <person name="Wei W."/>
            <person name="Gao Y.C."/>
            <person name="Liu J.Z."/>
            <person name="Shao H.Z."/>
            <person name="Wang X."/>
            <person name="Wang C.C."/>
            <person name="Yang T.C."/>
            <person name="Huo Q.B."/>
            <person name="Li W."/>
            <person name="Chen H.Y."/>
            <person name="Chen S.E."/>
            <person name="Zhou L.G."/>
            <person name="Ni X.B."/>
            <person name="Tian J.H."/>
            <person name="Sheng Y."/>
            <person name="Liu T."/>
            <person name="Pan Y.S."/>
            <person name="Xia L.Y."/>
            <person name="Li J."/>
            <person name="Zhao F."/>
            <person name="Cao W.C."/>
        </authorList>
    </citation>
    <scope>NUCLEOTIDE SEQUENCE</scope>
    <source>
        <strain evidence="7">Rmic-2018</strain>
    </source>
</reference>
<comment type="caution">
    <text evidence="7">The sequence shown here is derived from an EMBL/GenBank/DDBJ whole genome shotgun (WGS) entry which is preliminary data.</text>
</comment>
<dbReference type="Proteomes" id="UP000821866">
    <property type="component" value="Chromosome 1"/>
</dbReference>
<feature type="chain" id="PRO_5039917135" description="Kazal-like domain-containing protein" evidence="5">
    <location>
        <begin position="26"/>
        <end position="324"/>
    </location>
</feature>
<dbReference type="CDD" id="cd00104">
    <property type="entry name" value="KAZAL_FS"/>
    <property type="match status" value="4"/>
</dbReference>
<keyword evidence="2" id="KW-0722">Serine protease inhibitor</keyword>
<reference evidence="7" key="2">
    <citation type="submission" date="2021-09" db="EMBL/GenBank/DDBJ databases">
        <authorList>
            <person name="Jia N."/>
            <person name="Wang J."/>
            <person name="Shi W."/>
            <person name="Du L."/>
            <person name="Sun Y."/>
            <person name="Zhan W."/>
            <person name="Jiang J."/>
            <person name="Wang Q."/>
            <person name="Zhang B."/>
            <person name="Ji P."/>
            <person name="Sakyi L.B."/>
            <person name="Cui X."/>
            <person name="Yuan T."/>
            <person name="Jiang B."/>
            <person name="Yang W."/>
            <person name="Lam T.T.-Y."/>
            <person name="Chang Q."/>
            <person name="Ding S."/>
            <person name="Wang X."/>
            <person name="Zhu J."/>
            <person name="Ruan X."/>
            <person name="Zhao L."/>
            <person name="Wei J."/>
            <person name="Que T."/>
            <person name="Du C."/>
            <person name="Cheng J."/>
            <person name="Dai P."/>
            <person name="Han X."/>
            <person name="Huang E."/>
            <person name="Gao Y."/>
            <person name="Liu J."/>
            <person name="Shao H."/>
            <person name="Ye R."/>
            <person name="Li L."/>
            <person name="Wei W."/>
            <person name="Wang X."/>
            <person name="Wang C."/>
            <person name="Huo Q."/>
            <person name="Li W."/>
            <person name="Guo W."/>
            <person name="Chen H."/>
            <person name="Chen S."/>
            <person name="Zhou L."/>
            <person name="Zhou L."/>
            <person name="Ni X."/>
            <person name="Tian J."/>
            <person name="Zhou Y."/>
            <person name="Sheng Y."/>
            <person name="Liu T."/>
            <person name="Pan Y."/>
            <person name="Xia L."/>
            <person name="Li J."/>
            <person name="Zhao F."/>
            <person name="Cao W."/>
        </authorList>
    </citation>
    <scope>NUCLEOTIDE SEQUENCE</scope>
    <source>
        <strain evidence="7">Rmic-2018</strain>
        <tissue evidence="7">Larvae</tissue>
    </source>
</reference>
<dbReference type="PANTHER" id="PTHR10913:SF45">
    <property type="entry name" value="FOLLISTATIN, ISOFORM A-RELATED"/>
    <property type="match status" value="1"/>
</dbReference>
<name>A0A9J6EXQ9_RHIMP</name>
<evidence type="ECO:0000313" key="8">
    <source>
        <dbReference type="Proteomes" id="UP000821866"/>
    </source>
</evidence>
<dbReference type="Gene3D" id="3.30.60.30">
    <property type="match status" value="4"/>
</dbReference>
<feature type="domain" description="Kazal-like" evidence="6">
    <location>
        <begin position="237"/>
        <end position="289"/>
    </location>
</feature>
<dbReference type="InterPro" id="IPR036058">
    <property type="entry name" value="Kazal_dom_sf"/>
</dbReference>
<feature type="domain" description="Kazal-like" evidence="6">
    <location>
        <begin position="184"/>
        <end position="232"/>
    </location>
</feature>
<evidence type="ECO:0000313" key="7">
    <source>
        <dbReference type="EMBL" id="KAH8038941.1"/>
    </source>
</evidence>
<evidence type="ECO:0000256" key="1">
    <source>
        <dbReference type="ARBA" id="ARBA00022690"/>
    </source>
</evidence>
<protein>
    <recommendedName>
        <fullName evidence="6">Kazal-like domain-containing protein</fullName>
    </recommendedName>
</protein>
<feature type="domain" description="Kazal-like" evidence="6">
    <location>
        <begin position="123"/>
        <end position="183"/>
    </location>
</feature>
<dbReference type="EMBL" id="JABSTU010000001">
    <property type="protein sequence ID" value="KAH8038941.1"/>
    <property type="molecule type" value="Genomic_DNA"/>
</dbReference>
<dbReference type="InterPro" id="IPR002350">
    <property type="entry name" value="Kazal_dom"/>
</dbReference>
<keyword evidence="5" id="KW-0732">Signal</keyword>
<evidence type="ECO:0000256" key="3">
    <source>
        <dbReference type="ARBA" id="ARBA00023157"/>
    </source>
</evidence>
<evidence type="ECO:0000256" key="4">
    <source>
        <dbReference type="SAM" id="MobiDB-lite"/>
    </source>
</evidence>
<feature type="signal peptide" evidence="5">
    <location>
        <begin position="1"/>
        <end position="25"/>
    </location>
</feature>
<keyword evidence="1" id="KW-0646">Protease inhibitor</keyword>
<dbReference type="SUPFAM" id="SSF100895">
    <property type="entry name" value="Kazal-type serine protease inhibitors"/>
    <property type="match status" value="4"/>
</dbReference>
<dbReference type="AlphaFoldDB" id="A0A9J6EXQ9"/>
<feature type="region of interest" description="Disordered" evidence="4">
    <location>
        <begin position="99"/>
        <end position="119"/>
    </location>
</feature>
<dbReference type="GO" id="GO:0030154">
    <property type="term" value="P:cell differentiation"/>
    <property type="evidence" value="ECO:0007669"/>
    <property type="project" value="TreeGrafter"/>
</dbReference>
<dbReference type="Pfam" id="PF07648">
    <property type="entry name" value="Kazal_2"/>
    <property type="match status" value="4"/>
</dbReference>
<dbReference type="GO" id="GO:0005576">
    <property type="term" value="C:extracellular region"/>
    <property type="evidence" value="ECO:0007669"/>
    <property type="project" value="TreeGrafter"/>
</dbReference>
<feature type="domain" description="Kazal-like" evidence="6">
    <location>
        <begin position="290"/>
        <end position="324"/>
    </location>
</feature>
<dbReference type="SMART" id="SM00280">
    <property type="entry name" value="KAZAL"/>
    <property type="match status" value="4"/>
</dbReference>
<keyword evidence="8" id="KW-1185">Reference proteome</keyword>
<dbReference type="PANTHER" id="PTHR10913">
    <property type="entry name" value="FOLLISTATIN-RELATED"/>
    <property type="match status" value="1"/>
</dbReference>
<evidence type="ECO:0000256" key="5">
    <source>
        <dbReference type="SAM" id="SignalP"/>
    </source>
</evidence>
<evidence type="ECO:0000259" key="6">
    <source>
        <dbReference type="PROSITE" id="PS51465"/>
    </source>
</evidence>
<keyword evidence="3" id="KW-1015">Disulfide bond</keyword>
<gene>
    <name evidence="7" type="ORF">HPB51_004053</name>
</gene>
<organism evidence="7 8">
    <name type="scientific">Rhipicephalus microplus</name>
    <name type="common">Cattle tick</name>
    <name type="synonym">Boophilus microplus</name>
    <dbReference type="NCBI Taxonomy" id="6941"/>
    <lineage>
        <taxon>Eukaryota</taxon>
        <taxon>Metazoa</taxon>
        <taxon>Ecdysozoa</taxon>
        <taxon>Arthropoda</taxon>
        <taxon>Chelicerata</taxon>
        <taxon>Arachnida</taxon>
        <taxon>Acari</taxon>
        <taxon>Parasitiformes</taxon>
        <taxon>Ixodida</taxon>
        <taxon>Ixodoidea</taxon>
        <taxon>Ixodidae</taxon>
        <taxon>Rhipicephalinae</taxon>
        <taxon>Rhipicephalus</taxon>
        <taxon>Boophilus</taxon>
    </lineage>
</organism>
<dbReference type="PROSITE" id="PS51465">
    <property type="entry name" value="KAZAL_2"/>
    <property type="match status" value="4"/>
</dbReference>